<reference evidence="1 2" key="1">
    <citation type="submission" date="2018-09" db="EMBL/GenBank/DDBJ databases">
        <title>YIM PH21274 draft genome.</title>
        <authorList>
            <person name="Miao C."/>
        </authorList>
    </citation>
    <scope>NUCLEOTIDE SEQUENCE [LARGE SCALE GENOMIC DNA]</scope>
    <source>
        <strain evidence="1 2">YIM PH 21724</strain>
    </source>
</reference>
<dbReference type="OrthoDB" id="4571338at2"/>
<proteinExistence type="predicted"/>
<protein>
    <submittedName>
        <fullName evidence="1">Uncharacterized protein</fullName>
    </submittedName>
</protein>
<dbReference type="AlphaFoldDB" id="A0A3A4JVD5"/>
<evidence type="ECO:0000313" key="1">
    <source>
        <dbReference type="EMBL" id="RJO74173.1"/>
    </source>
</evidence>
<dbReference type="RefSeq" id="WP_120042339.1">
    <property type="nucleotide sequence ID" value="NZ_QZFU01000020.1"/>
</dbReference>
<name>A0A3A4JVD5_9NOCA</name>
<sequence length="131" mass="14691">MPPRKRATSAQAEPEFGTKFERLRRRAAEFNDGRPKIADYILGAEEGFDPPVRVRFPLKIQQREDYYAALHRNDVMGMMIALMGHDEYQRVKRTLDAFDDGGDLFDGLALDLVDHVNGRGAQDIPGGSPAS</sequence>
<dbReference type="EMBL" id="QZFU01000020">
    <property type="protein sequence ID" value="RJO74173.1"/>
    <property type="molecule type" value="Genomic_DNA"/>
</dbReference>
<organism evidence="1 2">
    <name type="scientific">Nocardia panacis</name>
    <dbReference type="NCBI Taxonomy" id="2340916"/>
    <lineage>
        <taxon>Bacteria</taxon>
        <taxon>Bacillati</taxon>
        <taxon>Actinomycetota</taxon>
        <taxon>Actinomycetes</taxon>
        <taxon>Mycobacteriales</taxon>
        <taxon>Nocardiaceae</taxon>
        <taxon>Nocardia</taxon>
    </lineage>
</organism>
<accession>A0A3A4JVD5</accession>
<comment type="caution">
    <text evidence="1">The sequence shown here is derived from an EMBL/GenBank/DDBJ whole genome shotgun (WGS) entry which is preliminary data.</text>
</comment>
<keyword evidence="2" id="KW-1185">Reference proteome</keyword>
<dbReference type="Proteomes" id="UP000266677">
    <property type="component" value="Unassembled WGS sequence"/>
</dbReference>
<evidence type="ECO:0000313" key="2">
    <source>
        <dbReference type="Proteomes" id="UP000266677"/>
    </source>
</evidence>
<gene>
    <name evidence="1" type="ORF">D5S18_18645</name>
</gene>